<evidence type="ECO:0000259" key="7">
    <source>
        <dbReference type="PROSITE" id="PS51834"/>
    </source>
</evidence>
<feature type="compositionally biased region" description="Polar residues" evidence="6">
    <location>
        <begin position="494"/>
        <end position="522"/>
    </location>
</feature>
<evidence type="ECO:0000256" key="3">
    <source>
        <dbReference type="ARBA" id="ARBA00022658"/>
    </source>
</evidence>
<dbReference type="OrthoDB" id="2289278at2759"/>
<evidence type="ECO:0000256" key="2">
    <source>
        <dbReference type="ARBA" id="ARBA00022490"/>
    </source>
</evidence>
<dbReference type="GO" id="GO:0005085">
    <property type="term" value="F:guanyl-nucleotide exchange factor activity"/>
    <property type="evidence" value="ECO:0007669"/>
    <property type="project" value="UniProtKB-KW"/>
</dbReference>
<comment type="similarity">
    <text evidence="5">Belongs to the SMCR8 family.</text>
</comment>
<dbReference type="AlphaFoldDB" id="A0A1X2GKK4"/>
<feature type="region of interest" description="Disordered" evidence="6">
    <location>
        <begin position="885"/>
        <end position="932"/>
    </location>
</feature>
<dbReference type="InterPro" id="IPR037521">
    <property type="entry name" value="FLCN/SMCR8_DENN"/>
</dbReference>
<feature type="region of interest" description="Disordered" evidence="6">
    <location>
        <begin position="478"/>
        <end position="522"/>
    </location>
</feature>
<dbReference type="PROSITE" id="PS51834">
    <property type="entry name" value="DENN_FLCN_SMCR8"/>
    <property type="match status" value="1"/>
</dbReference>
<dbReference type="PANTHER" id="PTHR31334">
    <property type="entry name" value="SMITH-MAGENIS SYNDROME REGION GENE 8 PROTEIN"/>
    <property type="match status" value="1"/>
</dbReference>
<dbReference type="EMBL" id="MCGT01000011">
    <property type="protein sequence ID" value="ORX55824.1"/>
    <property type="molecule type" value="Genomic_DNA"/>
</dbReference>
<feature type="compositionally biased region" description="Low complexity" evidence="6">
    <location>
        <begin position="842"/>
        <end position="852"/>
    </location>
</feature>
<accession>A0A1X2GKK4</accession>
<feature type="compositionally biased region" description="Low complexity" evidence="6">
    <location>
        <begin position="768"/>
        <end position="780"/>
    </location>
</feature>
<feature type="compositionally biased region" description="Basic and acidic residues" evidence="6">
    <location>
        <begin position="922"/>
        <end position="932"/>
    </location>
</feature>
<evidence type="ECO:0000256" key="1">
    <source>
        <dbReference type="ARBA" id="ARBA00004496"/>
    </source>
</evidence>
<organism evidence="8 9">
    <name type="scientific">Hesseltinella vesiculosa</name>
    <dbReference type="NCBI Taxonomy" id="101127"/>
    <lineage>
        <taxon>Eukaryota</taxon>
        <taxon>Fungi</taxon>
        <taxon>Fungi incertae sedis</taxon>
        <taxon>Mucoromycota</taxon>
        <taxon>Mucoromycotina</taxon>
        <taxon>Mucoromycetes</taxon>
        <taxon>Mucorales</taxon>
        <taxon>Cunninghamellaceae</taxon>
        <taxon>Hesseltinella</taxon>
    </lineage>
</organism>
<feature type="domain" description="UDENN FLCN/SMCR8-type" evidence="7">
    <location>
        <begin position="34"/>
        <end position="743"/>
    </location>
</feature>
<comment type="subcellular location">
    <subcellularLocation>
        <location evidence="1">Cytoplasm</location>
    </subcellularLocation>
</comment>
<feature type="region of interest" description="Disordered" evidence="6">
    <location>
        <begin position="964"/>
        <end position="1041"/>
    </location>
</feature>
<feature type="compositionally biased region" description="Acidic residues" evidence="6">
    <location>
        <begin position="983"/>
        <end position="992"/>
    </location>
</feature>
<dbReference type="GO" id="GO:0005737">
    <property type="term" value="C:cytoplasm"/>
    <property type="evidence" value="ECO:0007669"/>
    <property type="project" value="UniProtKB-SubCell"/>
</dbReference>
<feature type="compositionally biased region" description="Basic and acidic residues" evidence="6">
    <location>
        <begin position="969"/>
        <end position="979"/>
    </location>
</feature>
<keyword evidence="9" id="KW-1185">Reference proteome</keyword>
<reference evidence="8 9" key="1">
    <citation type="submission" date="2016-07" db="EMBL/GenBank/DDBJ databases">
        <title>Pervasive Adenine N6-methylation of Active Genes in Fungi.</title>
        <authorList>
            <consortium name="DOE Joint Genome Institute"/>
            <person name="Mondo S.J."/>
            <person name="Dannebaum R.O."/>
            <person name="Kuo R.C."/>
            <person name="Labutti K."/>
            <person name="Haridas S."/>
            <person name="Kuo A."/>
            <person name="Salamov A."/>
            <person name="Ahrendt S.R."/>
            <person name="Lipzen A."/>
            <person name="Sullivan W."/>
            <person name="Andreopoulos W.B."/>
            <person name="Clum A."/>
            <person name="Lindquist E."/>
            <person name="Daum C."/>
            <person name="Ramamoorthy G.K."/>
            <person name="Gryganskyi A."/>
            <person name="Culley D."/>
            <person name="Magnuson J.K."/>
            <person name="James T.Y."/>
            <person name="O'Malley M.A."/>
            <person name="Stajich J.E."/>
            <person name="Spatafora J.W."/>
            <person name="Visel A."/>
            <person name="Grigoriev I.V."/>
        </authorList>
    </citation>
    <scope>NUCLEOTIDE SEQUENCE [LARGE SCALE GENOMIC DNA]</scope>
    <source>
        <strain evidence="8 9">NRRL 3301</strain>
    </source>
</reference>
<feature type="compositionally biased region" description="Polar residues" evidence="6">
    <location>
        <begin position="789"/>
        <end position="821"/>
    </location>
</feature>
<sequence>MPGEKDLSVQSTFSLPVKADTFYGKCWWSDEVFPGSQQGYRDFVLISEFSELEGPLPLAVVSESCYVDLKMHGDDLGQEKLETLGLERFDFNAFALRVVSTDRGVDFQDVSALNKSDDLQTPSELLSQQETAKGAFSIPDDTQVYFEDSDLKFFAFTHHLTLFDINARGYVHPVALSYVTRDPEKIMTRFELFMDRFNEVSRLMKKGNYANFILDLKHRLLDLDFTEQTMMNHDDGGQNDDSAQHRPRLSLQAISQAETITKLMIDTMETYASQYIQPADPSPDDPSSTVSTSSHLASVPAFATECTDIVEPAADYKPNLVDSLYPVPHFERKLRSLSQLCHEPTSQPEPPLLTRTPPATCPQDPSPPRHHQDTGRPSHRRSLPDTSLIPLASIIEPQGIIPDVPPASSSHLLFNHESNHDMYSEAIKCIADLTIDLGRSSITLQVEQETSRNADPLSHALTFGRVVTINMQHAHSTRRSSIASVGQEPPLIESNPSRINPDLTLTVSQPSPTNQSPTQSFYSPQSLSTQLWDKSSHLHLLSVIAKHRKYIHHVIYSLVTGRPVVIMGTKEDRGQTQHMVQALSVFVVGLSKNEHQIIPWYGGDSLTDDTLAAVKLVGVNKDLVDSSVYRLEISCLDMTQDEANLTTSPLYLDGHWIYDFLSKASLYKTDEAYLAYLHTVFMKMSLCAYIYYHLFLTEDEPAPEDQSGYASYLSVSSSMVDETSNAGTGDRPQLDKSSYRLFSMRRIINYLKRLEQFDDYFDQSIESSALSPSSAPEPAATTQHHLHQPQPSLSTSTANSVPLPTAPSSTLSTPANLLKTTTPDKDVVHPLATTQSLPAGLSPSPTTSNTTKKSAHTVSDLEDEATMSSDDNQITITIDNLQRQPSNAVSMVDHQPSQQQPPSIMQWDWKPPTRSATPSPTPHDHLDEPDLRRPSETISEFSTYLTASSIDSQFFSALYDLDRDDDSDQDRSWPDHDPYESSYLEDSEQDNDKEDHRPPLPPRPPRSASSTSPLQLQLPHPSTPATLPSQQSELDDTPSLASERRGQAFLNDRLRIIGDDQMIVQYLASFVLPSDNEMGS</sequence>
<keyword evidence="3" id="KW-0344">Guanine-nucleotide releasing factor</keyword>
<protein>
    <recommendedName>
        <fullName evidence="7">UDENN FLCN/SMCR8-type domain-containing protein</fullName>
    </recommendedName>
</protein>
<proteinExistence type="inferred from homology"/>
<evidence type="ECO:0000256" key="5">
    <source>
        <dbReference type="ARBA" id="ARBA00038137"/>
    </source>
</evidence>
<feature type="region of interest" description="Disordered" evidence="6">
    <location>
        <begin position="768"/>
        <end position="871"/>
    </location>
</feature>
<keyword evidence="2" id="KW-0963">Cytoplasm</keyword>
<gene>
    <name evidence="8" type="ORF">DM01DRAFT_1335202</name>
</gene>
<feature type="compositionally biased region" description="Polar residues" evidence="6">
    <location>
        <begin position="1023"/>
        <end position="1032"/>
    </location>
</feature>
<dbReference type="Proteomes" id="UP000242146">
    <property type="component" value="Unassembled WGS sequence"/>
</dbReference>
<dbReference type="PANTHER" id="PTHR31334:SF1">
    <property type="entry name" value="GUANINE NUCLEOTIDE EXCHANGE PROTEIN SMCR8"/>
    <property type="match status" value="1"/>
</dbReference>
<feature type="region of interest" description="Disordered" evidence="6">
    <location>
        <begin position="342"/>
        <end position="384"/>
    </location>
</feature>
<evidence type="ECO:0000256" key="6">
    <source>
        <dbReference type="SAM" id="MobiDB-lite"/>
    </source>
</evidence>
<dbReference type="GO" id="GO:0006914">
    <property type="term" value="P:autophagy"/>
    <property type="evidence" value="ECO:0007669"/>
    <property type="project" value="UniProtKB-KW"/>
</dbReference>
<dbReference type="STRING" id="101127.A0A1X2GKK4"/>
<dbReference type="GO" id="GO:0032045">
    <property type="term" value="C:guanyl-nucleotide exchange factor complex"/>
    <property type="evidence" value="ECO:0007669"/>
    <property type="project" value="TreeGrafter"/>
</dbReference>
<comment type="caution">
    <text evidence="8">The sequence shown here is derived from an EMBL/GenBank/DDBJ whole genome shotgun (WGS) entry which is preliminary data.</text>
</comment>
<evidence type="ECO:0000313" key="8">
    <source>
        <dbReference type="EMBL" id="ORX55824.1"/>
    </source>
</evidence>
<evidence type="ECO:0000313" key="9">
    <source>
        <dbReference type="Proteomes" id="UP000242146"/>
    </source>
</evidence>
<evidence type="ECO:0000256" key="4">
    <source>
        <dbReference type="ARBA" id="ARBA00023006"/>
    </source>
</evidence>
<name>A0A1X2GKK4_9FUNG</name>
<keyword evidence="4" id="KW-0072">Autophagy</keyword>